<organism evidence="11 12">
    <name type="scientific">Edaphochlamys debaryana</name>
    <dbReference type="NCBI Taxonomy" id="47281"/>
    <lineage>
        <taxon>Eukaryota</taxon>
        <taxon>Viridiplantae</taxon>
        <taxon>Chlorophyta</taxon>
        <taxon>core chlorophytes</taxon>
        <taxon>Chlorophyceae</taxon>
        <taxon>CS clade</taxon>
        <taxon>Chlamydomonadales</taxon>
        <taxon>Chlamydomonadales incertae sedis</taxon>
        <taxon>Edaphochlamys</taxon>
    </lineage>
</organism>
<dbReference type="GO" id="GO:0019448">
    <property type="term" value="P:L-cysteine catabolic process"/>
    <property type="evidence" value="ECO:0007669"/>
    <property type="project" value="TreeGrafter"/>
</dbReference>
<dbReference type="Gene3D" id="2.60.120.10">
    <property type="entry name" value="Jelly Rolls"/>
    <property type="match status" value="1"/>
</dbReference>
<keyword evidence="4 9" id="KW-0223">Dioxygenase</keyword>
<evidence type="ECO:0000256" key="10">
    <source>
        <dbReference type="SAM" id="MobiDB-lite"/>
    </source>
</evidence>
<dbReference type="GO" id="GO:0017172">
    <property type="term" value="F:cysteine dioxygenase activity"/>
    <property type="evidence" value="ECO:0007669"/>
    <property type="project" value="UniProtKB-UniRule"/>
</dbReference>
<evidence type="ECO:0000256" key="2">
    <source>
        <dbReference type="ARBA" id="ARBA00013133"/>
    </source>
</evidence>
<comment type="similarity">
    <text evidence="1 9">Belongs to the cysteine dioxygenase family.</text>
</comment>
<feature type="cross-link" description="3'-(S-cysteinyl)-tyrosine (Cys-Tyr)" evidence="7">
    <location>
        <begin position="136"/>
        <end position="230"/>
    </location>
</feature>
<evidence type="ECO:0000256" key="8">
    <source>
        <dbReference type="PIRSR" id="PIRSR610300-51"/>
    </source>
</evidence>
<comment type="caution">
    <text evidence="11">The sequence shown here is derived from an EMBL/GenBank/DDBJ whole genome shotgun (WGS) entry which is preliminary data.</text>
</comment>
<dbReference type="OrthoDB" id="543511at2759"/>
<dbReference type="SUPFAM" id="SSF51182">
    <property type="entry name" value="RmlC-like cupins"/>
    <property type="match status" value="1"/>
</dbReference>
<dbReference type="Pfam" id="PF05995">
    <property type="entry name" value="CDO_I"/>
    <property type="match status" value="1"/>
</dbReference>
<keyword evidence="7" id="KW-0883">Thioether bond</keyword>
<accession>A0A835YDD5</accession>
<evidence type="ECO:0000256" key="9">
    <source>
        <dbReference type="RuleBase" id="RU366010"/>
    </source>
</evidence>
<evidence type="ECO:0000313" key="12">
    <source>
        <dbReference type="Proteomes" id="UP000612055"/>
    </source>
</evidence>
<dbReference type="EMBL" id="JAEHOE010000007">
    <property type="protein sequence ID" value="KAG2499208.1"/>
    <property type="molecule type" value="Genomic_DNA"/>
</dbReference>
<sequence>MSPPVLAALPACWAGRHLPSPEAEPSLLSLEGAHRGSGLDVLLGELAAAFEAEKQRGVALGCRQERASRERLSQRVRQVLEAYARSHPSDWRQFAAWGDHGYLRHLLLGTDDFEVMLLCWKPGQVSRVHNHDASNCWVSVLAGRMAETLYRLAGSRDAGQQQQQPEKEEGAQEKPAPGADAGAQAAEVVPTGTHTLEVGDVGYISDLQGLHSLGSVGGAGAVPAATLHVYSPPIRRVRLYEGGRVTESTPGFYSRHAFRQGGRPAPAGLGWCYGHGEGI</sequence>
<keyword evidence="6 8" id="KW-0408">Iron</keyword>
<dbReference type="GO" id="GO:0008198">
    <property type="term" value="F:ferrous iron binding"/>
    <property type="evidence" value="ECO:0007669"/>
    <property type="project" value="TreeGrafter"/>
</dbReference>
<evidence type="ECO:0000313" key="11">
    <source>
        <dbReference type="EMBL" id="KAG2499208.1"/>
    </source>
</evidence>
<evidence type="ECO:0000256" key="6">
    <source>
        <dbReference type="ARBA" id="ARBA00023004"/>
    </source>
</evidence>
<feature type="binding site" evidence="8">
    <location>
        <position position="131"/>
    </location>
    <ligand>
        <name>Fe cation</name>
        <dbReference type="ChEBI" id="CHEBI:24875"/>
        <note>catalytic</note>
    </ligand>
</feature>
<feature type="region of interest" description="Disordered" evidence="10">
    <location>
        <begin position="154"/>
        <end position="185"/>
    </location>
</feature>
<feature type="binding site" evidence="8">
    <location>
        <position position="211"/>
    </location>
    <ligand>
        <name>Fe cation</name>
        <dbReference type="ChEBI" id="CHEBI:24875"/>
        <note>catalytic</note>
    </ligand>
</feature>
<dbReference type="AlphaFoldDB" id="A0A835YDD5"/>
<dbReference type="InterPro" id="IPR011051">
    <property type="entry name" value="RmlC_Cupin_sf"/>
</dbReference>
<gene>
    <name evidence="11" type="ORF">HYH03_002789</name>
</gene>
<reference evidence="11" key="1">
    <citation type="journal article" date="2020" name="bioRxiv">
        <title>Comparative genomics of Chlamydomonas.</title>
        <authorList>
            <person name="Craig R.J."/>
            <person name="Hasan A.R."/>
            <person name="Ness R.W."/>
            <person name="Keightley P.D."/>
        </authorList>
    </citation>
    <scope>NUCLEOTIDE SEQUENCE</scope>
    <source>
        <strain evidence="11">CCAP 11/70</strain>
    </source>
</reference>
<dbReference type="Proteomes" id="UP000612055">
    <property type="component" value="Unassembled WGS sequence"/>
</dbReference>
<protein>
    <recommendedName>
        <fullName evidence="2 9">Cysteine dioxygenase</fullName>
        <ecNumber evidence="2 9">1.13.11.20</ecNumber>
    </recommendedName>
</protein>
<comment type="catalytic activity">
    <reaction evidence="9">
        <text>L-cysteine + O2 = 3-sulfino-L-alanine + H(+)</text>
        <dbReference type="Rhea" id="RHEA:20441"/>
        <dbReference type="ChEBI" id="CHEBI:15378"/>
        <dbReference type="ChEBI" id="CHEBI:15379"/>
        <dbReference type="ChEBI" id="CHEBI:35235"/>
        <dbReference type="ChEBI" id="CHEBI:61085"/>
        <dbReference type="EC" id="1.13.11.20"/>
    </reaction>
</comment>
<evidence type="ECO:0000256" key="7">
    <source>
        <dbReference type="PIRSR" id="PIRSR610300-50"/>
    </source>
</evidence>
<feature type="binding site" evidence="8">
    <location>
        <position position="129"/>
    </location>
    <ligand>
        <name>Fe cation</name>
        <dbReference type="ChEBI" id="CHEBI:24875"/>
        <note>catalytic</note>
    </ligand>
</feature>
<dbReference type="CDD" id="cd10548">
    <property type="entry name" value="cupin_CDO"/>
    <property type="match status" value="1"/>
</dbReference>
<comment type="cofactor">
    <cofactor evidence="9">
        <name>Fe cation</name>
        <dbReference type="ChEBI" id="CHEBI:24875"/>
    </cofactor>
    <text evidence="9">Binds 1 Fe cation per subunit.</text>
</comment>
<evidence type="ECO:0000256" key="4">
    <source>
        <dbReference type="ARBA" id="ARBA00022964"/>
    </source>
</evidence>
<keyword evidence="12" id="KW-1185">Reference proteome</keyword>
<dbReference type="InterPro" id="IPR014710">
    <property type="entry name" value="RmlC-like_jellyroll"/>
</dbReference>
<keyword evidence="5 9" id="KW-0560">Oxidoreductase</keyword>
<evidence type="ECO:0000256" key="5">
    <source>
        <dbReference type="ARBA" id="ARBA00023002"/>
    </source>
</evidence>
<keyword evidence="3 8" id="KW-0479">Metal-binding</keyword>
<proteinExistence type="inferred from homology"/>
<name>A0A835YDD5_9CHLO</name>
<dbReference type="PANTHER" id="PTHR12918">
    <property type="entry name" value="CYSTEINE DIOXYGENASE"/>
    <property type="match status" value="1"/>
</dbReference>
<dbReference type="EC" id="1.13.11.20" evidence="2 9"/>
<feature type="compositionally biased region" description="Low complexity" evidence="10">
    <location>
        <begin position="173"/>
        <end position="185"/>
    </location>
</feature>
<dbReference type="InterPro" id="IPR010300">
    <property type="entry name" value="CDO_1"/>
</dbReference>
<dbReference type="PANTHER" id="PTHR12918:SF1">
    <property type="entry name" value="CYSTEINE DIOXYGENASE TYPE 1"/>
    <property type="match status" value="1"/>
</dbReference>
<evidence type="ECO:0000256" key="1">
    <source>
        <dbReference type="ARBA" id="ARBA00006622"/>
    </source>
</evidence>
<evidence type="ECO:0000256" key="3">
    <source>
        <dbReference type="ARBA" id="ARBA00022723"/>
    </source>
</evidence>